<feature type="compositionally biased region" description="Basic and acidic residues" evidence="2">
    <location>
        <begin position="1"/>
        <end position="18"/>
    </location>
</feature>
<name>A0A4U1BQ94_9GAMM</name>
<evidence type="ECO:0000313" key="5">
    <source>
        <dbReference type="Proteomes" id="UP000305675"/>
    </source>
</evidence>
<dbReference type="Proteomes" id="UP000305675">
    <property type="component" value="Unassembled WGS sequence"/>
</dbReference>
<sequence length="435" mass="47753">MDKKPEHSNSPSTEKEPLETPQTEEVSKDESVDSSAAVPTAPTKSNQAEADDASQSDVDLETKPVKEASQPAESPSKDIPTPPSASEQIHAEPAPAKPKGQGPALLVALLALVIGAGAGGFSYWQWQQRQQHQLQSNELAASVTALETAQRDLRLSLEAQLLDVQRQNQAAAQRIETLGASLSKVEATLEKARNLRPQDWLIAEADYLVQMAGRKLWLEQDQQTAIALLKDADRSLSLVKDGAQLPIRAALAKDIATLEGLPRQDLAGVALKIESMIAAVETLPLNRVELPDAAETEVVDTPSESVDDWKANLARNWKAMMDDFITVRRRQGELQPLLAPEQEWYLREHLRGKLMQAQLALYHGHTDAYQKALGTASGWIDTYFKRDDAAVDSALSNLEALRKVEFVSKLPIELASQPLLERLVAERLGTVRESR</sequence>
<feature type="coiled-coil region" evidence="1">
    <location>
        <begin position="154"/>
        <end position="195"/>
    </location>
</feature>
<keyword evidence="1" id="KW-0175">Coiled coil</keyword>
<dbReference type="AlphaFoldDB" id="A0A4U1BQ94"/>
<dbReference type="InterPro" id="IPR007470">
    <property type="entry name" value="HemX"/>
</dbReference>
<evidence type="ECO:0000256" key="1">
    <source>
        <dbReference type="SAM" id="Coils"/>
    </source>
</evidence>
<comment type="caution">
    <text evidence="4">The sequence shown here is derived from an EMBL/GenBank/DDBJ whole genome shotgun (WGS) entry which is preliminary data.</text>
</comment>
<protein>
    <recommendedName>
        <fullName evidence="6">Uroporphyrin-3 C-methyltransferase</fullName>
    </recommendedName>
</protein>
<keyword evidence="3" id="KW-1133">Transmembrane helix</keyword>
<reference evidence="4 5" key="1">
    <citation type="submission" date="2019-04" db="EMBL/GenBank/DDBJ databases">
        <authorList>
            <person name="Hwang J.C."/>
        </authorList>
    </citation>
    <scope>NUCLEOTIDE SEQUENCE [LARGE SCALE GENOMIC DNA]</scope>
    <source>
        <strain evidence="4 5">IMCC35002</strain>
    </source>
</reference>
<dbReference type="RefSeq" id="WP_136862886.1">
    <property type="nucleotide sequence ID" value="NZ_SWCJ01000004.1"/>
</dbReference>
<keyword evidence="5" id="KW-1185">Reference proteome</keyword>
<evidence type="ECO:0000313" key="4">
    <source>
        <dbReference type="EMBL" id="TKB56157.1"/>
    </source>
</evidence>
<keyword evidence="3" id="KW-0812">Transmembrane</keyword>
<proteinExistence type="predicted"/>
<accession>A0A4U1BQ94</accession>
<dbReference type="PANTHER" id="PTHR38043:SF1">
    <property type="entry name" value="PROTEIN HEMX"/>
    <property type="match status" value="1"/>
</dbReference>
<dbReference type="Pfam" id="PF04375">
    <property type="entry name" value="HemX"/>
    <property type="match status" value="1"/>
</dbReference>
<evidence type="ECO:0008006" key="6">
    <source>
        <dbReference type="Google" id="ProtNLM"/>
    </source>
</evidence>
<evidence type="ECO:0000256" key="3">
    <source>
        <dbReference type="SAM" id="Phobius"/>
    </source>
</evidence>
<feature type="compositionally biased region" description="Low complexity" evidence="2">
    <location>
        <begin position="91"/>
        <end position="101"/>
    </location>
</feature>
<dbReference type="OrthoDB" id="5739852at2"/>
<gene>
    <name evidence="4" type="ORF">FCL42_08050</name>
</gene>
<dbReference type="PANTHER" id="PTHR38043">
    <property type="entry name" value="PROTEIN HEMX"/>
    <property type="match status" value="1"/>
</dbReference>
<feature type="transmembrane region" description="Helical" evidence="3">
    <location>
        <begin position="104"/>
        <end position="126"/>
    </location>
</feature>
<keyword evidence="3" id="KW-0472">Membrane</keyword>
<feature type="region of interest" description="Disordered" evidence="2">
    <location>
        <begin position="1"/>
        <end position="101"/>
    </location>
</feature>
<dbReference type="EMBL" id="SWCJ01000004">
    <property type="protein sequence ID" value="TKB56157.1"/>
    <property type="molecule type" value="Genomic_DNA"/>
</dbReference>
<organism evidence="4 5">
    <name type="scientific">Ferrimonas aestuarii</name>
    <dbReference type="NCBI Taxonomy" id="2569539"/>
    <lineage>
        <taxon>Bacteria</taxon>
        <taxon>Pseudomonadati</taxon>
        <taxon>Pseudomonadota</taxon>
        <taxon>Gammaproteobacteria</taxon>
        <taxon>Alteromonadales</taxon>
        <taxon>Ferrimonadaceae</taxon>
        <taxon>Ferrimonas</taxon>
    </lineage>
</organism>
<evidence type="ECO:0000256" key="2">
    <source>
        <dbReference type="SAM" id="MobiDB-lite"/>
    </source>
</evidence>